<name>A0A828XTU5_9LEPT</name>
<gene>
    <name evidence="1" type="ORF">LEP1GSC131_4022</name>
</gene>
<dbReference type="AlphaFoldDB" id="A0A828XTU5"/>
<comment type="caution">
    <text evidence="1">The sequence shown here is derived from an EMBL/GenBank/DDBJ whole genome shotgun (WGS) entry which is preliminary data.</text>
</comment>
<sequence>MFNWRLFVLNFLLRLKQKNLILFTILFGVACDKAAPIF</sequence>
<dbReference type="PROSITE" id="PS51257">
    <property type="entry name" value="PROKAR_LIPOPROTEIN"/>
    <property type="match status" value="1"/>
</dbReference>
<proteinExistence type="predicted"/>
<dbReference type="EMBL" id="AKWH02000060">
    <property type="protein sequence ID" value="EKO50541.1"/>
    <property type="molecule type" value="Genomic_DNA"/>
</dbReference>
<organism evidence="1 2">
    <name type="scientific">Leptospira kirschneri str. 200802841</name>
    <dbReference type="NCBI Taxonomy" id="1193047"/>
    <lineage>
        <taxon>Bacteria</taxon>
        <taxon>Pseudomonadati</taxon>
        <taxon>Spirochaetota</taxon>
        <taxon>Spirochaetia</taxon>
        <taxon>Leptospirales</taxon>
        <taxon>Leptospiraceae</taxon>
        <taxon>Leptospira</taxon>
    </lineage>
</organism>
<keyword evidence="2" id="KW-1185">Reference proteome</keyword>
<protein>
    <submittedName>
        <fullName evidence="1">Lipoprotein</fullName>
    </submittedName>
</protein>
<evidence type="ECO:0000313" key="1">
    <source>
        <dbReference type="EMBL" id="EKO50541.1"/>
    </source>
</evidence>
<evidence type="ECO:0000313" key="2">
    <source>
        <dbReference type="Proteomes" id="UP000006339"/>
    </source>
</evidence>
<accession>A0A828XTU5</accession>
<keyword evidence="1" id="KW-0449">Lipoprotein</keyword>
<reference evidence="1" key="1">
    <citation type="submission" date="2012-10" db="EMBL/GenBank/DDBJ databases">
        <authorList>
            <person name="Harkins D.M."/>
            <person name="Durkin A.S."/>
            <person name="Brinkac L.M."/>
            <person name="Selengut J.D."/>
            <person name="Sanka R."/>
            <person name="DePew J."/>
            <person name="Purushe J."/>
            <person name="Picardeau M."/>
            <person name="Werts C."/>
            <person name="Goarant C."/>
            <person name="Vinetz J.M."/>
            <person name="Sutton G.G."/>
            <person name="Nelson W.C."/>
            <person name="Fouts D.E."/>
        </authorList>
    </citation>
    <scope>NUCLEOTIDE SEQUENCE [LARGE SCALE GENOMIC DNA]</scope>
    <source>
        <strain evidence="1">200802841</strain>
    </source>
</reference>
<dbReference type="Proteomes" id="UP000006339">
    <property type="component" value="Unassembled WGS sequence"/>
</dbReference>